<reference evidence="2 3" key="1">
    <citation type="submission" date="2023-11" db="EMBL/GenBank/DDBJ databases">
        <authorList>
            <person name="Cook R."/>
            <person name="Crisci M."/>
            <person name="Pye H."/>
            <person name="Adriaenssens E."/>
            <person name="Santini J."/>
        </authorList>
    </citation>
    <scope>NUCLEOTIDE SEQUENCE [LARGE SCALE GENOMIC DNA]</scope>
    <source>
        <strain evidence="2">Lak_Megaphage_RVC_AP1_GC26</strain>
    </source>
</reference>
<dbReference type="EMBL" id="OR769218">
    <property type="protein sequence ID" value="WQJ54189.1"/>
    <property type="molecule type" value="Genomic_DNA"/>
</dbReference>
<name>A0ABZ0Z4P2_9CAUD</name>
<accession>A0ABZ0Z4P2</accession>
<proteinExistence type="predicted"/>
<organism evidence="2 3">
    <name type="scientific">phage Lak_Megaphage_RVC_AP1_GC26</name>
    <dbReference type="NCBI Taxonomy" id="3109224"/>
    <lineage>
        <taxon>Viruses</taxon>
        <taxon>Duplodnaviria</taxon>
        <taxon>Heunggongvirae</taxon>
        <taxon>Uroviricota</taxon>
        <taxon>Caudoviricetes</taxon>
        <taxon>Caudoviricetes code 15 clade</taxon>
    </lineage>
</organism>
<protein>
    <submittedName>
        <fullName evidence="2">Uncharacterized protein</fullName>
    </submittedName>
</protein>
<dbReference type="Proteomes" id="UP001346559">
    <property type="component" value="Segment"/>
</dbReference>
<evidence type="ECO:0000256" key="1">
    <source>
        <dbReference type="SAM" id="MobiDB-lite"/>
    </source>
</evidence>
<sequence>MGYKRYGNSGSVPTFNDDNNGEAVSNGILKNSSKKEIYFGIKKPKSAADSDKPWRELTTDDFDTQITSETGGCSATITKNDNDTTNKTGIIRYILSKNTTGSTRLIAFKYKDTVLFKINQDRSTEPQEPEILVYILMYKPTALQILSVYSEDHPDSKYNIPFTEYEQCKMTFTLEEKNKYVCVYYSAKDIIHNNKTLNQLIQDGVLTYKSGIQIHSNFGNSIIKQWPKYVKINNNTSKISIINEKTKMYVYNETSNDTYVRESDNIICFETGGIYKYKRT</sequence>
<feature type="compositionally biased region" description="Polar residues" evidence="1">
    <location>
        <begin position="8"/>
        <end position="18"/>
    </location>
</feature>
<evidence type="ECO:0000313" key="3">
    <source>
        <dbReference type="Proteomes" id="UP001346559"/>
    </source>
</evidence>
<keyword evidence="3" id="KW-1185">Reference proteome</keyword>
<feature type="region of interest" description="Disordered" evidence="1">
    <location>
        <begin position="1"/>
        <end position="26"/>
    </location>
</feature>
<evidence type="ECO:0000313" key="2">
    <source>
        <dbReference type="EMBL" id="WQJ54189.1"/>
    </source>
</evidence>